<dbReference type="EMBL" id="JXTC01000394">
    <property type="protein sequence ID" value="PON57732.1"/>
    <property type="molecule type" value="Genomic_DNA"/>
</dbReference>
<proteinExistence type="predicted"/>
<dbReference type="AlphaFoldDB" id="A0A2P5C9I8"/>
<protein>
    <submittedName>
        <fullName evidence="1">Uncharacterized protein</fullName>
    </submittedName>
</protein>
<sequence>MVRHRQQKLDSLDEYCLRKGARGDDVGGETAGHRRGKCICVELREQKGPSSGVQGFKSRRAVVSAVCSDEPRI</sequence>
<name>A0A2P5C9I8_TREOI</name>
<keyword evidence="2" id="KW-1185">Reference proteome</keyword>
<gene>
    <name evidence="1" type="ORF">TorRG33x02_293200</name>
</gene>
<reference evidence="2" key="1">
    <citation type="submission" date="2016-06" db="EMBL/GenBank/DDBJ databases">
        <title>Parallel loss of symbiosis genes in relatives of nitrogen-fixing non-legume Parasponia.</title>
        <authorList>
            <person name="Van Velzen R."/>
            <person name="Holmer R."/>
            <person name="Bu F."/>
            <person name="Rutten L."/>
            <person name="Van Zeijl A."/>
            <person name="Liu W."/>
            <person name="Santuari L."/>
            <person name="Cao Q."/>
            <person name="Sharma T."/>
            <person name="Shen D."/>
            <person name="Roswanjaya Y."/>
            <person name="Wardhani T."/>
            <person name="Kalhor M.S."/>
            <person name="Jansen J."/>
            <person name="Van den Hoogen J."/>
            <person name="Gungor B."/>
            <person name="Hartog M."/>
            <person name="Hontelez J."/>
            <person name="Verver J."/>
            <person name="Yang W.-C."/>
            <person name="Schijlen E."/>
            <person name="Repin R."/>
            <person name="Schilthuizen M."/>
            <person name="Schranz E."/>
            <person name="Heidstra R."/>
            <person name="Miyata K."/>
            <person name="Fedorova E."/>
            <person name="Kohlen W."/>
            <person name="Bisseling T."/>
            <person name="Smit S."/>
            <person name="Geurts R."/>
        </authorList>
    </citation>
    <scope>NUCLEOTIDE SEQUENCE [LARGE SCALE GENOMIC DNA]</scope>
    <source>
        <strain evidence="2">cv. RG33-2</strain>
    </source>
</reference>
<organism evidence="1 2">
    <name type="scientific">Trema orientale</name>
    <name type="common">Charcoal tree</name>
    <name type="synonym">Celtis orientalis</name>
    <dbReference type="NCBI Taxonomy" id="63057"/>
    <lineage>
        <taxon>Eukaryota</taxon>
        <taxon>Viridiplantae</taxon>
        <taxon>Streptophyta</taxon>
        <taxon>Embryophyta</taxon>
        <taxon>Tracheophyta</taxon>
        <taxon>Spermatophyta</taxon>
        <taxon>Magnoliopsida</taxon>
        <taxon>eudicotyledons</taxon>
        <taxon>Gunneridae</taxon>
        <taxon>Pentapetalae</taxon>
        <taxon>rosids</taxon>
        <taxon>fabids</taxon>
        <taxon>Rosales</taxon>
        <taxon>Cannabaceae</taxon>
        <taxon>Trema</taxon>
    </lineage>
</organism>
<dbReference type="Proteomes" id="UP000237000">
    <property type="component" value="Unassembled WGS sequence"/>
</dbReference>
<dbReference type="OrthoDB" id="10350243at2759"/>
<evidence type="ECO:0000313" key="2">
    <source>
        <dbReference type="Proteomes" id="UP000237000"/>
    </source>
</evidence>
<evidence type="ECO:0000313" key="1">
    <source>
        <dbReference type="EMBL" id="PON57732.1"/>
    </source>
</evidence>
<dbReference type="InParanoid" id="A0A2P5C9I8"/>
<comment type="caution">
    <text evidence="1">The sequence shown here is derived from an EMBL/GenBank/DDBJ whole genome shotgun (WGS) entry which is preliminary data.</text>
</comment>
<accession>A0A2P5C9I8</accession>